<organism evidence="1 2">
    <name type="scientific">Diplodia intermedia</name>
    <dbReference type="NCBI Taxonomy" id="856260"/>
    <lineage>
        <taxon>Eukaryota</taxon>
        <taxon>Fungi</taxon>
        <taxon>Dikarya</taxon>
        <taxon>Ascomycota</taxon>
        <taxon>Pezizomycotina</taxon>
        <taxon>Dothideomycetes</taxon>
        <taxon>Dothideomycetes incertae sedis</taxon>
        <taxon>Botryosphaeriales</taxon>
        <taxon>Botryosphaeriaceae</taxon>
        <taxon>Diplodia</taxon>
    </lineage>
</organism>
<name>A0ABR3U0I4_9PEZI</name>
<sequence length="194" mass="23174">MAPFESPGQYPPTHFGYKRFYEDVRILYRSLTATSTLRAEDFDNFIDLIEYDKRLYRLALVECPVLRLPQSHGWPHPNQYKAQLMRKFFDRRPLPEPLIDPSPYSDFTESERLKIRQRIITAYMRIRSHERRPFEEGEKRNILRYATYLVGLPNHGAGTDHAFYFGEFGKPSIKYVDRNGVSLRDPDYRFDERE</sequence>
<protein>
    <submittedName>
        <fullName evidence="1">Uncharacterized protein</fullName>
    </submittedName>
</protein>
<evidence type="ECO:0000313" key="1">
    <source>
        <dbReference type="EMBL" id="KAL1648397.1"/>
    </source>
</evidence>
<dbReference type="EMBL" id="JAKEKT020000009">
    <property type="protein sequence ID" value="KAL1648397.1"/>
    <property type="molecule type" value="Genomic_DNA"/>
</dbReference>
<keyword evidence="2" id="KW-1185">Reference proteome</keyword>
<gene>
    <name evidence="1" type="ORF">SLS58_002150</name>
</gene>
<proteinExistence type="predicted"/>
<accession>A0ABR3U0I4</accession>
<comment type="caution">
    <text evidence="1">The sequence shown here is derived from an EMBL/GenBank/DDBJ whole genome shotgun (WGS) entry which is preliminary data.</text>
</comment>
<reference evidence="1 2" key="1">
    <citation type="journal article" date="2023" name="Plant Dis.">
        <title>First Report of Diplodia intermedia Causing Canker and Dieback Diseases on Apple Trees in Canada.</title>
        <authorList>
            <person name="Ellouze W."/>
            <person name="Ilyukhin E."/>
            <person name="Sulman M."/>
            <person name="Ali S."/>
        </authorList>
    </citation>
    <scope>NUCLEOTIDE SEQUENCE [LARGE SCALE GENOMIC DNA]</scope>
    <source>
        <strain evidence="1 2">M45-28</strain>
    </source>
</reference>
<evidence type="ECO:0000313" key="2">
    <source>
        <dbReference type="Proteomes" id="UP001521184"/>
    </source>
</evidence>
<dbReference type="Proteomes" id="UP001521184">
    <property type="component" value="Unassembled WGS sequence"/>
</dbReference>